<comment type="similarity">
    <text evidence="3 10">Belongs to the ALG6/ALG8 glucosyltransferase family.</text>
</comment>
<evidence type="ECO:0000256" key="1">
    <source>
        <dbReference type="ARBA" id="ARBA00004477"/>
    </source>
</evidence>
<evidence type="ECO:0000256" key="5">
    <source>
        <dbReference type="ARBA" id="ARBA00022679"/>
    </source>
</evidence>
<name>A0A8T0D088_9TREM</name>
<organism evidence="11 12">
    <name type="scientific">Paragonimus westermani</name>
    <dbReference type="NCBI Taxonomy" id="34504"/>
    <lineage>
        <taxon>Eukaryota</taxon>
        <taxon>Metazoa</taxon>
        <taxon>Spiralia</taxon>
        <taxon>Lophotrochozoa</taxon>
        <taxon>Platyhelminthes</taxon>
        <taxon>Trematoda</taxon>
        <taxon>Digenea</taxon>
        <taxon>Plagiorchiida</taxon>
        <taxon>Troglotremata</taxon>
        <taxon>Troglotrematidae</taxon>
        <taxon>Paragonimus</taxon>
    </lineage>
</organism>
<dbReference type="PANTHER" id="PTHR12413">
    <property type="entry name" value="DOLICHYL GLYCOSYLTRANSFERASE"/>
    <property type="match status" value="1"/>
</dbReference>
<sequence length="306" mass="34539">MHMVSDSQSQYATSLFLSLPQDVHFQYNGLLFGILFLSGAYLVDGNYVKAAACFTILLNMKHIFLYVAPVYFVFILFNYCLREFEFITTNRLLALGNRPMRSFATKLVKIGTAMLVVTFLSFGPFLSESQLRQIFARLFPFERGLTHAYWAPNIWALYNAVEKLLCSLNSSLQFWPQLNTTVASMTGGLVGQIKHVALPNVRPLLTAILTFSFMLPSLIRCAVKSSAFASLQAPARYTEYLTALVGAAWSSFLFGWHVHEKAVLMILLPLKYASVGDCSSKVQFTRVLRHDPWTLQFDPSDTHVSR</sequence>
<feature type="transmembrane region" description="Helical" evidence="10">
    <location>
        <begin position="63"/>
        <end position="81"/>
    </location>
</feature>
<dbReference type="AlphaFoldDB" id="A0A8T0D088"/>
<dbReference type="EMBL" id="JTDF01021989">
    <property type="protein sequence ID" value="KAF8561102.1"/>
    <property type="molecule type" value="Genomic_DNA"/>
</dbReference>
<keyword evidence="4 10" id="KW-0328">Glycosyltransferase</keyword>
<dbReference type="GO" id="GO:0006487">
    <property type="term" value="P:protein N-linked glycosylation"/>
    <property type="evidence" value="ECO:0007669"/>
    <property type="project" value="TreeGrafter"/>
</dbReference>
<evidence type="ECO:0000256" key="9">
    <source>
        <dbReference type="ARBA" id="ARBA00023136"/>
    </source>
</evidence>
<gene>
    <name evidence="11" type="ORF">P879_06857</name>
</gene>
<protein>
    <recommendedName>
        <fullName evidence="10">Alpha-1,3-glucosyltransferase</fullName>
        <ecNumber evidence="10">2.4.1.-</ecNumber>
    </recommendedName>
</protein>
<keyword evidence="8 10" id="KW-1133">Transmembrane helix</keyword>
<dbReference type="Pfam" id="PF03155">
    <property type="entry name" value="Alg6_Alg8"/>
    <property type="match status" value="1"/>
</dbReference>
<dbReference type="Proteomes" id="UP000699462">
    <property type="component" value="Unassembled WGS sequence"/>
</dbReference>
<evidence type="ECO:0000313" key="11">
    <source>
        <dbReference type="EMBL" id="KAF8561102.1"/>
    </source>
</evidence>
<keyword evidence="7 10" id="KW-0256">Endoplasmic reticulum</keyword>
<comment type="caution">
    <text evidence="10">Lacks conserved residue(s) required for the propagation of feature annotation.</text>
</comment>
<evidence type="ECO:0000313" key="12">
    <source>
        <dbReference type="Proteomes" id="UP000699462"/>
    </source>
</evidence>
<keyword evidence="6 10" id="KW-0812">Transmembrane</keyword>
<evidence type="ECO:0000256" key="7">
    <source>
        <dbReference type="ARBA" id="ARBA00022824"/>
    </source>
</evidence>
<feature type="transmembrane region" description="Helical" evidence="10">
    <location>
        <begin position="107"/>
        <end position="126"/>
    </location>
</feature>
<reference evidence="11 12" key="1">
    <citation type="submission" date="2019-07" db="EMBL/GenBank/DDBJ databases">
        <title>Annotation for the trematode Paragonimus westermani.</title>
        <authorList>
            <person name="Choi Y.-J."/>
        </authorList>
    </citation>
    <scope>NUCLEOTIDE SEQUENCE [LARGE SCALE GENOMIC DNA]</scope>
    <source>
        <strain evidence="11">180907_Pwestermani</strain>
    </source>
</reference>
<evidence type="ECO:0000256" key="10">
    <source>
        <dbReference type="RuleBase" id="RU363110"/>
    </source>
</evidence>
<keyword evidence="12" id="KW-1185">Reference proteome</keyword>
<evidence type="ECO:0000256" key="2">
    <source>
        <dbReference type="ARBA" id="ARBA00004922"/>
    </source>
</evidence>
<accession>A0A8T0D088</accession>
<evidence type="ECO:0000256" key="3">
    <source>
        <dbReference type="ARBA" id="ARBA00008715"/>
    </source>
</evidence>
<dbReference type="GO" id="GO:0005789">
    <property type="term" value="C:endoplasmic reticulum membrane"/>
    <property type="evidence" value="ECO:0007669"/>
    <property type="project" value="UniProtKB-SubCell"/>
</dbReference>
<dbReference type="OrthoDB" id="1689333at2759"/>
<keyword evidence="5 10" id="KW-0808">Transferase</keyword>
<comment type="subcellular location">
    <subcellularLocation>
        <location evidence="1 10">Endoplasmic reticulum membrane</location>
        <topology evidence="1 10">Multi-pass membrane protein</topology>
    </subcellularLocation>
</comment>
<evidence type="ECO:0000256" key="8">
    <source>
        <dbReference type="ARBA" id="ARBA00022989"/>
    </source>
</evidence>
<dbReference type="InterPro" id="IPR004856">
    <property type="entry name" value="Glyco_trans_ALG6/ALG8"/>
</dbReference>
<dbReference type="GO" id="GO:0042283">
    <property type="term" value="F:dolichyl pyrophosphate Glc1Man9GlcNAc2 alpha-1,3-glucosyltransferase activity"/>
    <property type="evidence" value="ECO:0007669"/>
    <property type="project" value="TreeGrafter"/>
</dbReference>
<evidence type="ECO:0000256" key="4">
    <source>
        <dbReference type="ARBA" id="ARBA00022676"/>
    </source>
</evidence>
<comment type="caution">
    <text evidence="11">The sequence shown here is derived from an EMBL/GenBank/DDBJ whole genome shotgun (WGS) entry which is preliminary data.</text>
</comment>
<comment type="pathway">
    <text evidence="2 10">Protein modification; protein glycosylation.</text>
</comment>
<evidence type="ECO:0000256" key="6">
    <source>
        <dbReference type="ARBA" id="ARBA00022692"/>
    </source>
</evidence>
<keyword evidence="9 10" id="KW-0472">Membrane</keyword>
<dbReference type="EC" id="2.4.1.-" evidence="10"/>
<feature type="transmembrane region" description="Helical" evidence="10">
    <location>
        <begin position="25"/>
        <end position="43"/>
    </location>
</feature>
<proteinExistence type="inferred from homology"/>
<dbReference type="PANTHER" id="PTHR12413:SF2">
    <property type="entry name" value="DOLICHYL PYROPHOSPHATE GLC1MAN9GLCNAC2 ALPHA-1,3-GLUCOSYLTRANSFERASE-RELATED"/>
    <property type="match status" value="1"/>
</dbReference>